<protein>
    <submittedName>
        <fullName evidence="1">Uncharacterized protein</fullName>
    </submittedName>
</protein>
<evidence type="ECO:0000313" key="2">
    <source>
        <dbReference type="Proteomes" id="UP000252519"/>
    </source>
</evidence>
<evidence type="ECO:0000313" key="1">
    <source>
        <dbReference type="EMBL" id="RCN43264.1"/>
    </source>
</evidence>
<accession>A0A368GFU8</accession>
<keyword evidence="2" id="KW-1185">Reference proteome</keyword>
<reference evidence="1 2" key="1">
    <citation type="submission" date="2014-10" db="EMBL/GenBank/DDBJ databases">
        <title>Draft genome of the hookworm Ancylostoma caninum.</title>
        <authorList>
            <person name="Mitreva M."/>
        </authorList>
    </citation>
    <scope>NUCLEOTIDE SEQUENCE [LARGE SCALE GENOMIC DNA]</scope>
    <source>
        <strain evidence="1 2">Baltimore</strain>
    </source>
</reference>
<dbReference type="EMBL" id="JOJR01000164">
    <property type="protein sequence ID" value="RCN43264.1"/>
    <property type="molecule type" value="Genomic_DNA"/>
</dbReference>
<gene>
    <name evidence="1" type="ORF">ANCCAN_10763</name>
</gene>
<dbReference type="Proteomes" id="UP000252519">
    <property type="component" value="Unassembled WGS sequence"/>
</dbReference>
<name>A0A368GFU8_ANCCA</name>
<dbReference type="AlphaFoldDB" id="A0A368GFU8"/>
<organism evidence="1 2">
    <name type="scientific">Ancylostoma caninum</name>
    <name type="common">Dog hookworm</name>
    <dbReference type="NCBI Taxonomy" id="29170"/>
    <lineage>
        <taxon>Eukaryota</taxon>
        <taxon>Metazoa</taxon>
        <taxon>Ecdysozoa</taxon>
        <taxon>Nematoda</taxon>
        <taxon>Chromadorea</taxon>
        <taxon>Rhabditida</taxon>
        <taxon>Rhabditina</taxon>
        <taxon>Rhabditomorpha</taxon>
        <taxon>Strongyloidea</taxon>
        <taxon>Ancylostomatidae</taxon>
        <taxon>Ancylostomatinae</taxon>
        <taxon>Ancylostoma</taxon>
    </lineage>
</organism>
<comment type="caution">
    <text evidence="1">The sequence shown here is derived from an EMBL/GenBank/DDBJ whole genome shotgun (WGS) entry which is preliminary data.</text>
</comment>
<sequence length="79" mass="9033">MEQRAQQCCPSENLIITVVLPEQILVDLIALNLNEEIDWCYEIIAVNLLFILLCKLRRRIGFVLGNIKFSFRLIVGGSV</sequence>
<proteinExistence type="predicted"/>